<dbReference type="Pfam" id="PF03401">
    <property type="entry name" value="TctC"/>
    <property type="match status" value="1"/>
</dbReference>
<proteinExistence type="inferred from homology"/>
<evidence type="ECO:0000313" key="4">
    <source>
        <dbReference type="Proteomes" id="UP000464787"/>
    </source>
</evidence>
<evidence type="ECO:0000256" key="1">
    <source>
        <dbReference type="ARBA" id="ARBA00006987"/>
    </source>
</evidence>
<dbReference type="RefSeq" id="WP_160553733.1">
    <property type="nucleotide sequence ID" value="NZ_CP047650.1"/>
</dbReference>
<dbReference type="InterPro" id="IPR006311">
    <property type="entry name" value="TAT_signal"/>
</dbReference>
<dbReference type="InterPro" id="IPR042100">
    <property type="entry name" value="Bug_dom1"/>
</dbReference>
<comment type="similarity">
    <text evidence="1">Belongs to the UPF0065 (bug) family.</text>
</comment>
<dbReference type="PANTHER" id="PTHR42928">
    <property type="entry name" value="TRICARBOXYLATE-BINDING PROTEIN"/>
    <property type="match status" value="1"/>
</dbReference>
<organism evidence="3 4">
    <name type="scientific">Xylophilus rhododendri</name>
    <dbReference type="NCBI Taxonomy" id="2697032"/>
    <lineage>
        <taxon>Bacteria</taxon>
        <taxon>Pseudomonadati</taxon>
        <taxon>Pseudomonadota</taxon>
        <taxon>Betaproteobacteria</taxon>
        <taxon>Burkholderiales</taxon>
        <taxon>Xylophilus</taxon>
    </lineage>
</organism>
<feature type="chain" id="PRO_5032742470" evidence="2">
    <location>
        <begin position="29"/>
        <end position="328"/>
    </location>
</feature>
<protein>
    <submittedName>
        <fullName evidence="3">Tripartite tricarboxylate transporter substrate binding protein</fullName>
    </submittedName>
</protein>
<evidence type="ECO:0000313" key="3">
    <source>
        <dbReference type="EMBL" id="QHI99922.1"/>
    </source>
</evidence>
<dbReference type="EMBL" id="CP047650">
    <property type="protein sequence ID" value="QHI99922.1"/>
    <property type="molecule type" value="Genomic_DNA"/>
</dbReference>
<keyword evidence="4" id="KW-1185">Reference proteome</keyword>
<sequence length="328" mass="34052">MQAPRTTRRTLIQAAALSTLPLATLARAQQAYPARAVTVVVPQGAGGANDAIARIVMQRVSEQLGQAFVVDNRVGAGGNIGTAYSAKARPDGYTLMLTSDSAQVIAPALYKAPGFDPIKDFEPVAAVATAGYVLVANPAFPANTVRELIALAKAQPGSISYASAGNGTLNHLIAEVLRKQAGIDIQHVPYKSSAAAATDVVSGQVPISVQSLPSCIGFIQAGKLKVLGVVNARRVAVLPDAPTIGETLPGFGFTPWYGLFAPAGTPADIVQKLHAAVDQALAAKEIQDRLAQQGAEPWRLSSAQFGESVKTELGRWAAIVKDSGARVD</sequence>
<dbReference type="Gene3D" id="3.40.190.150">
    <property type="entry name" value="Bordetella uptake gene, domain 1"/>
    <property type="match status" value="1"/>
</dbReference>
<dbReference type="Proteomes" id="UP000464787">
    <property type="component" value="Chromosome"/>
</dbReference>
<dbReference type="PIRSF" id="PIRSF017082">
    <property type="entry name" value="YflP"/>
    <property type="match status" value="1"/>
</dbReference>
<gene>
    <name evidence="3" type="ORF">GT347_19210</name>
</gene>
<evidence type="ECO:0000256" key="2">
    <source>
        <dbReference type="SAM" id="SignalP"/>
    </source>
</evidence>
<name>A0A857JAB1_9BURK</name>
<dbReference type="PANTHER" id="PTHR42928:SF5">
    <property type="entry name" value="BLR1237 PROTEIN"/>
    <property type="match status" value="1"/>
</dbReference>
<dbReference type="InterPro" id="IPR005064">
    <property type="entry name" value="BUG"/>
</dbReference>
<dbReference type="SUPFAM" id="SSF53850">
    <property type="entry name" value="Periplasmic binding protein-like II"/>
    <property type="match status" value="1"/>
</dbReference>
<keyword evidence="2" id="KW-0732">Signal</keyword>
<reference evidence="3 4" key="1">
    <citation type="submission" date="2020-01" db="EMBL/GenBank/DDBJ databases">
        <title>Genome sequencing of strain KACC 21265.</title>
        <authorList>
            <person name="Heo J."/>
            <person name="Kim S.-J."/>
            <person name="Kim J.-S."/>
            <person name="Hong S.-B."/>
            <person name="Kwon S.-W."/>
        </authorList>
    </citation>
    <scope>NUCLEOTIDE SEQUENCE [LARGE SCALE GENOMIC DNA]</scope>
    <source>
        <strain evidence="3 4">KACC 21265</strain>
    </source>
</reference>
<dbReference type="Gene3D" id="3.40.190.10">
    <property type="entry name" value="Periplasmic binding protein-like II"/>
    <property type="match status" value="1"/>
</dbReference>
<accession>A0A857JAB1</accession>
<dbReference type="CDD" id="cd13578">
    <property type="entry name" value="PBP2_Bug27"/>
    <property type="match status" value="1"/>
</dbReference>
<feature type="signal peptide" evidence="2">
    <location>
        <begin position="1"/>
        <end position="28"/>
    </location>
</feature>
<dbReference type="KEGG" id="xyk:GT347_19210"/>
<dbReference type="AlphaFoldDB" id="A0A857JAB1"/>
<dbReference type="PROSITE" id="PS51318">
    <property type="entry name" value="TAT"/>
    <property type="match status" value="1"/>
</dbReference>